<dbReference type="PROSITE" id="PS51217">
    <property type="entry name" value="UVRD_HELICASE_CTER"/>
    <property type="match status" value="1"/>
</dbReference>
<dbReference type="CDD" id="cd17932">
    <property type="entry name" value="DEXQc_UvrD"/>
    <property type="match status" value="1"/>
</dbReference>
<dbReference type="GO" id="GO:0016787">
    <property type="term" value="F:hydrolase activity"/>
    <property type="evidence" value="ECO:0007669"/>
    <property type="project" value="UniProtKB-KW"/>
</dbReference>
<dbReference type="PANTHER" id="PTHR11070">
    <property type="entry name" value="UVRD / RECB / PCRA DNA HELICASE FAMILY MEMBER"/>
    <property type="match status" value="1"/>
</dbReference>
<accession>A0ABU0JW35</accession>
<dbReference type="CDD" id="cd18807">
    <property type="entry name" value="SF1_C_UvrD"/>
    <property type="match status" value="1"/>
</dbReference>
<dbReference type="EMBL" id="JAUSWN010000024">
    <property type="protein sequence ID" value="MDQ0480655.1"/>
    <property type="molecule type" value="Genomic_DNA"/>
</dbReference>
<dbReference type="Gene3D" id="1.10.486.10">
    <property type="entry name" value="PCRA, domain 4"/>
    <property type="match status" value="1"/>
</dbReference>
<feature type="region of interest" description="Disordered" evidence="12">
    <location>
        <begin position="653"/>
        <end position="682"/>
    </location>
</feature>
<evidence type="ECO:0000256" key="7">
    <source>
        <dbReference type="ARBA" id="ARBA00023235"/>
    </source>
</evidence>
<protein>
    <recommendedName>
        <fullName evidence="11">ATP-dependent DNA helicase</fullName>
        <ecNumber evidence="11">5.6.2.4</ecNumber>
    </recommendedName>
</protein>
<dbReference type="EC" id="5.6.2.4" evidence="11"/>
<dbReference type="InterPro" id="IPR014016">
    <property type="entry name" value="UvrD-like_ATP-bd"/>
</dbReference>
<name>A0ABU0JW35_HATLI</name>
<evidence type="ECO:0000256" key="9">
    <source>
        <dbReference type="ARBA" id="ARBA00048988"/>
    </source>
</evidence>
<dbReference type="Proteomes" id="UP001224418">
    <property type="component" value="Unassembled WGS sequence"/>
</dbReference>
<dbReference type="PROSITE" id="PS51198">
    <property type="entry name" value="UVRD_HELICASE_ATP_BIND"/>
    <property type="match status" value="1"/>
</dbReference>
<evidence type="ECO:0000256" key="5">
    <source>
        <dbReference type="ARBA" id="ARBA00022840"/>
    </source>
</evidence>
<evidence type="ECO:0000256" key="4">
    <source>
        <dbReference type="ARBA" id="ARBA00022806"/>
    </source>
</evidence>
<comment type="catalytic activity">
    <reaction evidence="9 11">
        <text>ATP + H2O = ADP + phosphate + H(+)</text>
        <dbReference type="Rhea" id="RHEA:13065"/>
        <dbReference type="ChEBI" id="CHEBI:15377"/>
        <dbReference type="ChEBI" id="CHEBI:15378"/>
        <dbReference type="ChEBI" id="CHEBI:30616"/>
        <dbReference type="ChEBI" id="CHEBI:43474"/>
        <dbReference type="ChEBI" id="CHEBI:456216"/>
        <dbReference type="EC" id="5.6.2.4"/>
    </reaction>
</comment>
<dbReference type="InterPro" id="IPR013986">
    <property type="entry name" value="DExx_box_DNA_helicase_dom_sf"/>
</dbReference>
<dbReference type="InterPro" id="IPR014017">
    <property type="entry name" value="DNA_helicase_UvrD-like_C"/>
</dbReference>
<feature type="binding site" evidence="10">
    <location>
        <begin position="26"/>
        <end position="33"/>
    </location>
    <ligand>
        <name>ATP</name>
        <dbReference type="ChEBI" id="CHEBI:30616"/>
    </ligand>
</feature>
<evidence type="ECO:0000259" key="14">
    <source>
        <dbReference type="PROSITE" id="PS51217"/>
    </source>
</evidence>
<dbReference type="Pfam" id="PF00580">
    <property type="entry name" value="UvrD-helicase"/>
    <property type="match status" value="1"/>
</dbReference>
<keyword evidence="4 10" id="KW-0347">Helicase</keyword>
<dbReference type="SUPFAM" id="SSF52540">
    <property type="entry name" value="P-loop containing nucleoside triphosphate hydrolases"/>
    <property type="match status" value="1"/>
</dbReference>
<dbReference type="GO" id="GO:0003678">
    <property type="term" value="F:DNA helicase activity"/>
    <property type="evidence" value="ECO:0007669"/>
    <property type="project" value="UniProtKB-EC"/>
</dbReference>
<dbReference type="Gene3D" id="1.10.10.160">
    <property type="match status" value="1"/>
</dbReference>
<dbReference type="Pfam" id="PF21196">
    <property type="entry name" value="PcrA_UvrD_tudor"/>
    <property type="match status" value="1"/>
</dbReference>
<feature type="domain" description="UvrD-like helicase C-terminal" evidence="14">
    <location>
        <begin position="286"/>
        <end position="561"/>
    </location>
</feature>
<proteinExistence type="inferred from homology"/>
<dbReference type="RefSeq" id="WP_307356728.1">
    <property type="nucleotide sequence ID" value="NZ_BAAACJ010000042.1"/>
</dbReference>
<evidence type="ECO:0000259" key="13">
    <source>
        <dbReference type="PROSITE" id="PS51198"/>
    </source>
</evidence>
<evidence type="ECO:0000256" key="10">
    <source>
        <dbReference type="PROSITE-ProRule" id="PRU00560"/>
    </source>
</evidence>
<dbReference type="InterPro" id="IPR027417">
    <property type="entry name" value="P-loop_NTPase"/>
</dbReference>
<dbReference type="NCBIfam" id="TIGR01073">
    <property type="entry name" value="pcrA"/>
    <property type="match status" value="1"/>
</dbReference>
<keyword evidence="16" id="KW-1185">Reference proteome</keyword>
<evidence type="ECO:0000256" key="6">
    <source>
        <dbReference type="ARBA" id="ARBA00023125"/>
    </source>
</evidence>
<evidence type="ECO:0000313" key="15">
    <source>
        <dbReference type="EMBL" id="MDQ0480655.1"/>
    </source>
</evidence>
<dbReference type="PANTHER" id="PTHR11070:SF2">
    <property type="entry name" value="ATP-DEPENDENT DNA HELICASE SRS2"/>
    <property type="match status" value="1"/>
</dbReference>
<dbReference type="Pfam" id="PF13361">
    <property type="entry name" value="UvrD_C"/>
    <property type="match status" value="1"/>
</dbReference>
<dbReference type="InterPro" id="IPR005751">
    <property type="entry name" value="ATP-dep_DNA_helicase_PcrA"/>
</dbReference>
<evidence type="ECO:0000256" key="3">
    <source>
        <dbReference type="ARBA" id="ARBA00022801"/>
    </source>
</evidence>
<evidence type="ECO:0000256" key="2">
    <source>
        <dbReference type="ARBA" id="ARBA00022741"/>
    </source>
</evidence>
<keyword evidence="3 10" id="KW-0378">Hydrolase</keyword>
<comment type="similarity">
    <text evidence="1 11">Belongs to the helicase family. UvrD subfamily.</text>
</comment>
<evidence type="ECO:0000256" key="8">
    <source>
        <dbReference type="ARBA" id="ARBA00034617"/>
    </source>
</evidence>
<comment type="catalytic activity">
    <reaction evidence="8">
        <text>Couples ATP hydrolysis with the unwinding of duplex DNA by translocating in the 3'-5' direction.</text>
        <dbReference type="EC" id="5.6.2.4"/>
    </reaction>
</comment>
<keyword evidence="6 11" id="KW-0238">DNA-binding</keyword>
<reference evidence="15 16" key="1">
    <citation type="submission" date="2023-07" db="EMBL/GenBank/DDBJ databases">
        <title>Genomic Encyclopedia of Type Strains, Phase IV (KMG-IV): sequencing the most valuable type-strain genomes for metagenomic binning, comparative biology and taxonomic classification.</title>
        <authorList>
            <person name="Goeker M."/>
        </authorList>
    </citation>
    <scope>NUCLEOTIDE SEQUENCE [LARGE SCALE GENOMIC DNA]</scope>
    <source>
        <strain evidence="15 16">DSM 1400</strain>
    </source>
</reference>
<evidence type="ECO:0000256" key="11">
    <source>
        <dbReference type="RuleBase" id="RU364053"/>
    </source>
</evidence>
<evidence type="ECO:0000313" key="16">
    <source>
        <dbReference type="Proteomes" id="UP001224418"/>
    </source>
</evidence>
<dbReference type="InterPro" id="IPR000212">
    <property type="entry name" value="DNA_helicase_UvrD/REP"/>
</dbReference>
<feature type="domain" description="UvrD-like helicase ATP-binding" evidence="13">
    <location>
        <begin position="5"/>
        <end position="285"/>
    </location>
</feature>
<dbReference type="Gene3D" id="3.40.50.300">
    <property type="entry name" value="P-loop containing nucleotide triphosphate hydrolases"/>
    <property type="match status" value="2"/>
</dbReference>
<sequence>MDLKNLLNEEQYESATTIEGPLLILAGAGSGKTRVLTYRMAHMIEDLDIKPYEILAITFTNKAAGEMRERVEKLVGEAANSMWISTFHSTCVRILRREIDKIGYNKNFTIYDSYDQKTLIKQCMKELNINDKDITDREIIGKISQCKNDLISAKDYKIQNESDFRKNKIADVYVLYQNKLKGNNALDFDDLIFNTVKLFKNVPETLEFYQRKFKYIMVDEYQDTNESQYELIKLLAKAHNNICVVGDDDQCIYEWRGANIKNILGFEKDFPGAKVVKLEKNYRSKSTILNAANQVIKNNAQRKIKVLKSTKEEGEKIKVYRAYTDRDEADFVAKQVKELRNSENMQYKDFAILYRMNSQSRTFEEALRKNAIPYRILGGLKFYDRKEIKDIMAYLKLINNPLDDVSLQRIINVPKRSIGETTVGKVIDFSNMTGECLFSCLLDAGFIPGLTARNITCISKFTSLINEFILSKENLTVSELIKEILDKTGYLKELQTSKDIEDKSRIENLKELVSEAVDFERNSEDKSLSAFLEKVTLVSDVDNYDDEADTVVMMTIHSSKGLEFPVVFMVGMENGIFPSDMCLNSFTEMEEARRLCYVAITRAQEKLYMTSAENRMVFGRTVCYSPSDFIDEVPMDLREKVGGEKNRSINVLKNRGTSRGYTSTNPHSPFNNSTFINKDTSKVGNSTINTNEAIAGRKVEHPTFGEGTIVAVSKGSTGTLLTIAFDNMGIKKLSLDIAPLKLL</sequence>
<evidence type="ECO:0000256" key="1">
    <source>
        <dbReference type="ARBA" id="ARBA00009922"/>
    </source>
</evidence>
<keyword evidence="2 10" id="KW-0547">Nucleotide-binding</keyword>
<keyword evidence="5 10" id="KW-0067">ATP-binding</keyword>
<evidence type="ECO:0000256" key="12">
    <source>
        <dbReference type="SAM" id="MobiDB-lite"/>
    </source>
</evidence>
<keyword evidence="7" id="KW-0413">Isomerase</keyword>
<organism evidence="15 16">
    <name type="scientific">Hathewaya limosa</name>
    <name type="common">Clostridium limosum</name>
    <dbReference type="NCBI Taxonomy" id="1536"/>
    <lineage>
        <taxon>Bacteria</taxon>
        <taxon>Bacillati</taxon>
        <taxon>Bacillota</taxon>
        <taxon>Clostridia</taxon>
        <taxon>Eubacteriales</taxon>
        <taxon>Clostridiaceae</taxon>
        <taxon>Hathewaya</taxon>
    </lineage>
</organism>
<comment type="caution">
    <text evidence="15">The sequence shown here is derived from an EMBL/GenBank/DDBJ whole genome shotgun (WGS) entry which is preliminary data.</text>
</comment>
<gene>
    <name evidence="15" type="ORF">QOZ93_002404</name>
</gene>